<dbReference type="WBParaSite" id="PSU_v2.g5956.t1">
    <property type="protein sequence ID" value="PSU_v2.g5956.t1"/>
    <property type="gene ID" value="PSU_v2.g5956"/>
</dbReference>
<sequence length="250" mass="26904">MEESATNFLSLIFSGSTTTFLLSIIFLASFLFQCTKQKYPPTSRTSRKVPIDIATANSGGGGYAGQLKSSNSKETTSGEDGTAGTGAGAGKKKSKEDATTTTSPPKKKKGGSSKRVKNGSNRVRNNNQQQQSKDADTLAAAAAQINKHHSPQHQPQQQSQPESNPDIAQNPSGGMEYDISFATTSMVPANTQKKSNYKRYGGGGIDQTQMGGIDDDNTESTDLRTPNWMKTPTYFRQKAEADKILDQKIH</sequence>
<dbReference type="Proteomes" id="UP000887577">
    <property type="component" value="Unplaced"/>
</dbReference>
<accession>A0A914Z0S3</accession>
<evidence type="ECO:0000313" key="3">
    <source>
        <dbReference type="Proteomes" id="UP000887577"/>
    </source>
</evidence>
<feature type="region of interest" description="Disordered" evidence="1">
    <location>
        <begin position="56"/>
        <end position="177"/>
    </location>
</feature>
<feature type="compositionally biased region" description="Basic residues" evidence="1">
    <location>
        <begin position="105"/>
        <end position="117"/>
    </location>
</feature>
<proteinExistence type="predicted"/>
<reference evidence="4" key="1">
    <citation type="submission" date="2022-11" db="UniProtKB">
        <authorList>
            <consortium name="WormBaseParasite"/>
        </authorList>
    </citation>
    <scope>IDENTIFICATION</scope>
</reference>
<protein>
    <submittedName>
        <fullName evidence="4">Uncharacterized protein</fullName>
    </submittedName>
</protein>
<feature type="compositionally biased region" description="Polar residues" evidence="1">
    <location>
        <begin position="162"/>
        <end position="172"/>
    </location>
</feature>
<keyword evidence="3" id="KW-1185">Reference proteome</keyword>
<keyword evidence="2" id="KW-0472">Membrane</keyword>
<dbReference type="AlphaFoldDB" id="A0A914Z0S3"/>
<feature type="compositionally biased region" description="Low complexity" evidence="1">
    <location>
        <begin position="118"/>
        <end position="132"/>
    </location>
</feature>
<evidence type="ECO:0000313" key="4">
    <source>
        <dbReference type="WBParaSite" id="PSU_v2.g5956.t1"/>
    </source>
</evidence>
<feature type="compositionally biased region" description="Low complexity" evidence="1">
    <location>
        <begin position="152"/>
        <end position="161"/>
    </location>
</feature>
<evidence type="ECO:0000256" key="2">
    <source>
        <dbReference type="SAM" id="Phobius"/>
    </source>
</evidence>
<keyword evidence="2" id="KW-0812">Transmembrane</keyword>
<keyword evidence="2" id="KW-1133">Transmembrane helix</keyword>
<organism evidence="3 4">
    <name type="scientific">Panagrolaimus superbus</name>
    <dbReference type="NCBI Taxonomy" id="310955"/>
    <lineage>
        <taxon>Eukaryota</taxon>
        <taxon>Metazoa</taxon>
        <taxon>Ecdysozoa</taxon>
        <taxon>Nematoda</taxon>
        <taxon>Chromadorea</taxon>
        <taxon>Rhabditida</taxon>
        <taxon>Tylenchina</taxon>
        <taxon>Panagrolaimomorpha</taxon>
        <taxon>Panagrolaimoidea</taxon>
        <taxon>Panagrolaimidae</taxon>
        <taxon>Panagrolaimus</taxon>
    </lineage>
</organism>
<feature type="transmembrane region" description="Helical" evidence="2">
    <location>
        <begin position="12"/>
        <end position="32"/>
    </location>
</feature>
<feature type="region of interest" description="Disordered" evidence="1">
    <location>
        <begin position="194"/>
        <end position="231"/>
    </location>
</feature>
<name>A0A914Z0S3_9BILA</name>
<evidence type="ECO:0000256" key="1">
    <source>
        <dbReference type="SAM" id="MobiDB-lite"/>
    </source>
</evidence>